<gene>
    <name evidence="5" type="ORF">FJR48_05000</name>
</gene>
<proteinExistence type="inferred from homology"/>
<evidence type="ECO:0000313" key="6">
    <source>
        <dbReference type="Proteomes" id="UP000326944"/>
    </source>
</evidence>
<organism evidence="5 6">
    <name type="scientific">Sulfurimonas lithotrophica</name>
    <dbReference type="NCBI Taxonomy" id="2590022"/>
    <lineage>
        <taxon>Bacteria</taxon>
        <taxon>Pseudomonadati</taxon>
        <taxon>Campylobacterota</taxon>
        <taxon>Epsilonproteobacteria</taxon>
        <taxon>Campylobacterales</taxon>
        <taxon>Sulfurimonadaceae</taxon>
        <taxon>Sulfurimonas</taxon>
    </lineage>
</organism>
<dbReference type="KEGG" id="sulg:FJR48_05000"/>
<dbReference type="Pfam" id="PF11873">
    <property type="entry name" value="Mltc_N"/>
    <property type="match status" value="1"/>
</dbReference>
<comment type="similarity">
    <text evidence="1">Belongs to the transglycosylase Slt family.</text>
</comment>
<dbReference type="CDD" id="cd16893">
    <property type="entry name" value="LT_MltC_MltE"/>
    <property type="match status" value="1"/>
</dbReference>
<dbReference type="InterPro" id="IPR008258">
    <property type="entry name" value="Transglycosylase_SLT_dom_1"/>
</dbReference>
<feature type="chain" id="PRO_5024934831" evidence="2">
    <location>
        <begin position="21"/>
        <end position="387"/>
    </location>
</feature>
<feature type="domain" description="Transglycosylase SLT" evidence="3">
    <location>
        <begin position="219"/>
        <end position="342"/>
    </location>
</feature>
<dbReference type="EMBL" id="CP043617">
    <property type="protein sequence ID" value="QFR49116.1"/>
    <property type="molecule type" value="Genomic_DNA"/>
</dbReference>
<keyword evidence="6" id="KW-1185">Reference proteome</keyword>
<feature type="signal peptide" evidence="2">
    <location>
        <begin position="1"/>
        <end position="20"/>
    </location>
</feature>
<keyword evidence="2" id="KW-0732">Signal</keyword>
<evidence type="ECO:0000259" key="3">
    <source>
        <dbReference type="Pfam" id="PF01464"/>
    </source>
</evidence>
<dbReference type="RefSeq" id="WP_152307059.1">
    <property type="nucleotide sequence ID" value="NZ_CP043617.1"/>
</dbReference>
<dbReference type="InterPro" id="IPR024570">
    <property type="entry name" value="Murein_transglycosylaseC_N"/>
</dbReference>
<dbReference type="GO" id="GO:0000270">
    <property type="term" value="P:peptidoglycan metabolic process"/>
    <property type="evidence" value="ECO:0007669"/>
    <property type="project" value="InterPro"/>
</dbReference>
<dbReference type="PANTHER" id="PTHR37423">
    <property type="entry name" value="SOLUBLE LYTIC MUREIN TRANSGLYCOSYLASE-RELATED"/>
    <property type="match status" value="1"/>
</dbReference>
<accession>A0A5P8P079</accession>
<dbReference type="AlphaFoldDB" id="A0A5P8P079"/>
<name>A0A5P8P079_9BACT</name>
<sequence>MLKKILAVLLLFSLAFVLNADDFRKSMEDFNRYKQSQEAEFEAYQKAQTKVYKDYKKEINLFWNDAKLSTQESWLSYSDDKKTRSDVNFKDNIITLETIAASEDEAKRNLQIALAKAVTIDTKTLQENDGLEKKLSEIAKPFDIKDSKVDNKPILSTVVFDKKPTENSVKKYVNKHISDSKIDVIESKKLKHAKIYSVVVKLPNDTMIKRSKIYLADVKEHAKKRKLPKPLIFAVIHSESSFNPRARSHVPAYGLMQIVPNTAGRDTYKFLYNQDKLVSGAYLYNSKNNIKMGSAYLHILYYKYLRKIKNPDSRLYCTIAAYNTGTGNIAYAFTKEYNMNKAAPIINKLSPQEVYAKLLQNLRFDEPKRYLKKVSKRMAAYNEIYGS</sequence>
<dbReference type="Pfam" id="PF01464">
    <property type="entry name" value="SLT"/>
    <property type="match status" value="1"/>
</dbReference>
<evidence type="ECO:0000256" key="2">
    <source>
        <dbReference type="SAM" id="SignalP"/>
    </source>
</evidence>
<feature type="domain" description="Murein transglycosylase-C N-terminal" evidence="4">
    <location>
        <begin position="47"/>
        <end position="211"/>
    </location>
</feature>
<evidence type="ECO:0000256" key="1">
    <source>
        <dbReference type="ARBA" id="ARBA00007734"/>
    </source>
</evidence>
<dbReference type="SUPFAM" id="SSF53955">
    <property type="entry name" value="Lysozyme-like"/>
    <property type="match status" value="1"/>
</dbReference>
<dbReference type="GO" id="GO:0008933">
    <property type="term" value="F:peptidoglycan lytic transglycosylase activity"/>
    <property type="evidence" value="ECO:0007669"/>
    <property type="project" value="InterPro"/>
</dbReference>
<dbReference type="OrthoDB" id="9781970at2"/>
<dbReference type="InterPro" id="IPR023346">
    <property type="entry name" value="Lysozyme-like_dom_sf"/>
</dbReference>
<dbReference type="GO" id="GO:0016020">
    <property type="term" value="C:membrane"/>
    <property type="evidence" value="ECO:0007669"/>
    <property type="project" value="InterPro"/>
</dbReference>
<dbReference type="PROSITE" id="PS00922">
    <property type="entry name" value="TRANSGLYCOSYLASE"/>
    <property type="match status" value="1"/>
</dbReference>
<protein>
    <submittedName>
        <fullName evidence="5">DUF3393 domain-containing protein</fullName>
    </submittedName>
</protein>
<evidence type="ECO:0000259" key="4">
    <source>
        <dbReference type="Pfam" id="PF11873"/>
    </source>
</evidence>
<dbReference type="PANTHER" id="PTHR37423:SF2">
    <property type="entry name" value="MEMBRANE-BOUND LYTIC MUREIN TRANSGLYCOSYLASE C"/>
    <property type="match status" value="1"/>
</dbReference>
<dbReference type="InterPro" id="IPR000189">
    <property type="entry name" value="Transglyc_AS"/>
</dbReference>
<evidence type="ECO:0000313" key="5">
    <source>
        <dbReference type="EMBL" id="QFR49116.1"/>
    </source>
</evidence>
<dbReference type="Gene3D" id="1.10.530.10">
    <property type="match status" value="1"/>
</dbReference>
<reference evidence="5 6" key="1">
    <citation type="submission" date="2019-09" db="EMBL/GenBank/DDBJ databases">
        <title>Sulfurimonas gotlandica sp. nov., a chemoautotrophic and psychrotolerant epsilonproteobacterium isolated from a pelagic redoxcline, and an emended description of the genus Sulfurimonas.</title>
        <authorList>
            <person name="Wang S."/>
            <person name="Jiang L."/>
            <person name="Shao S."/>
        </authorList>
    </citation>
    <scope>NUCLEOTIDE SEQUENCE [LARGE SCALE GENOMIC DNA]</scope>
    <source>
        <strain evidence="5 6">GYSZ_1</strain>
    </source>
</reference>
<dbReference type="Proteomes" id="UP000326944">
    <property type="component" value="Chromosome"/>
</dbReference>